<dbReference type="EMBL" id="JROU02000871">
    <property type="protein sequence ID" value="OEH78065.1"/>
    <property type="molecule type" value="Genomic_DNA"/>
</dbReference>
<dbReference type="InParanoid" id="A0A1D3D3Q1"/>
<evidence type="ECO:0000313" key="3">
    <source>
        <dbReference type="EMBL" id="OEH78065.1"/>
    </source>
</evidence>
<feature type="region of interest" description="Disordered" evidence="1">
    <location>
        <begin position="20"/>
        <end position="57"/>
    </location>
</feature>
<dbReference type="AlphaFoldDB" id="A0A1D3D3Q1"/>
<protein>
    <submittedName>
        <fullName evidence="3">Ost-hth associated domain protein</fullName>
    </submittedName>
</protein>
<dbReference type="InterPro" id="IPR025677">
    <property type="entry name" value="OST-HTH-assoc_dom"/>
</dbReference>
<dbReference type="VEuPathDB" id="ToxoDB:LOC34622508"/>
<gene>
    <name evidence="3" type="ORF">cyc_06322</name>
</gene>
<feature type="compositionally biased region" description="Low complexity" evidence="1">
    <location>
        <begin position="37"/>
        <end position="56"/>
    </location>
</feature>
<evidence type="ECO:0000256" key="1">
    <source>
        <dbReference type="SAM" id="MobiDB-lite"/>
    </source>
</evidence>
<feature type="domain" description="OST-HTH associated" evidence="2">
    <location>
        <begin position="413"/>
        <end position="475"/>
    </location>
</feature>
<dbReference type="Pfam" id="PF14418">
    <property type="entry name" value="OHA"/>
    <property type="match status" value="1"/>
</dbReference>
<name>A0A1D3D3Q1_9EIME</name>
<dbReference type="VEuPathDB" id="ToxoDB:cyc_06322"/>
<feature type="compositionally biased region" description="Low complexity" evidence="1">
    <location>
        <begin position="673"/>
        <end position="686"/>
    </location>
</feature>
<dbReference type="Proteomes" id="UP000095192">
    <property type="component" value="Unassembled WGS sequence"/>
</dbReference>
<evidence type="ECO:0000313" key="4">
    <source>
        <dbReference type="Proteomes" id="UP000095192"/>
    </source>
</evidence>
<keyword evidence="4" id="KW-1185">Reference proteome</keyword>
<organism evidence="3 4">
    <name type="scientific">Cyclospora cayetanensis</name>
    <dbReference type="NCBI Taxonomy" id="88456"/>
    <lineage>
        <taxon>Eukaryota</taxon>
        <taxon>Sar</taxon>
        <taxon>Alveolata</taxon>
        <taxon>Apicomplexa</taxon>
        <taxon>Conoidasida</taxon>
        <taxon>Coccidia</taxon>
        <taxon>Eucoccidiorida</taxon>
        <taxon>Eimeriorina</taxon>
        <taxon>Eimeriidae</taxon>
        <taxon>Cyclospora</taxon>
    </lineage>
</organism>
<sequence length="699" mass="76592">MAEPSSRCSPQPSEEVRLHLLGPESASDTTGLTSPKAALAAAPAERQQQKQQQPQQLHDKLVHQQLLLIQQQQAVYGQMLSEGLQFLSLNHLPSEAAKPVQQTLLTNQERGQTTALTTELVVTEAPEGACSNIFEEGGFQGQNESQCVAKNALHCNQEQTPHRPLLSLLQKQHQHFREVQKQVESDKLRWRIEELIEATVGPSDLHEPGIKQEPQSLVNSSAVEMSLPEASPPEQEVQTDQQRMRQNEQLQYDRIVRTLHQLSKNVTPQQRQLLTDIMTTKPVREQLHATAPLHLPLRPFLNSSCSSPSKVDASAFWQQLILHIATLYAVMGLMRGAAMSPQLEYYKQMTDTCRVECQGAPGEEVVYLLHPPQGHPGWVDANNPVDPYPEELWHSFMQFVEALSMSDCSRLEIGGGRYGMARFLQSRNFAFLRGYSLGQLCHIVQLAISKRKVLAYEDNILKPVNQCKKVVNAFLRLPERSSSKNHISSVGELQHCILELLKANPGDSFFTHVAIRNLCVAIYKARHIKVIPVRPMASSHSAASDASSLPPLLPIAVEWDLPTQSSNSLNAAATPMALDVSERSQTPDGGASPKALETLTESAVGAQESLLRVPKASSGMTFTLMLDNGVGAISSTFEELQQQSARASAAARAQLVTGQGRGGALFTSENRAAADAAETAEASGSETESEGAKGDLDLI</sequence>
<proteinExistence type="predicted"/>
<evidence type="ECO:0000259" key="2">
    <source>
        <dbReference type="Pfam" id="PF14418"/>
    </source>
</evidence>
<comment type="caution">
    <text evidence="3">The sequence shown here is derived from an EMBL/GenBank/DDBJ whole genome shotgun (WGS) entry which is preliminary data.</text>
</comment>
<reference evidence="3 4" key="1">
    <citation type="journal article" date="2016" name="BMC Genomics">
        <title>Comparative genomics reveals Cyclospora cayetanensis possesses coccidia-like metabolism and invasion components but unique surface antigens.</title>
        <authorList>
            <person name="Liu S."/>
            <person name="Wang L."/>
            <person name="Zheng H."/>
            <person name="Xu Z."/>
            <person name="Roellig D.M."/>
            <person name="Li N."/>
            <person name="Frace M.A."/>
            <person name="Tang K."/>
            <person name="Arrowood M.J."/>
            <person name="Moss D.M."/>
            <person name="Zhang L."/>
            <person name="Feng Y."/>
            <person name="Xiao L."/>
        </authorList>
    </citation>
    <scope>NUCLEOTIDE SEQUENCE [LARGE SCALE GENOMIC DNA]</scope>
    <source>
        <strain evidence="3 4">CHN_HEN01</strain>
    </source>
</reference>
<accession>A0A1D3D3Q1</accession>
<feature type="compositionally biased region" description="Basic and acidic residues" evidence="1">
    <location>
        <begin position="690"/>
        <end position="699"/>
    </location>
</feature>
<feature type="region of interest" description="Disordered" evidence="1">
    <location>
        <begin position="666"/>
        <end position="699"/>
    </location>
</feature>